<accession>A0A917VZX1</accession>
<dbReference type="EMBL" id="BMMH01000035">
    <property type="protein sequence ID" value="GGL44352.1"/>
    <property type="molecule type" value="Genomic_DNA"/>
</dbReference>
<gene>
    <name evidence="3" type="ORF">GCM10011588_68860</name>
</gene>
<protein>
    <recommendedName>
        <fullName evidence="5">DUF2637 domain-containing protein</fullName>
    </recommendedName>
</protein>
<evidence type="ECO:0000256" key="1">
    <source>
        <dbReference type="SAM" id="MobiDB-lite"/>
    </source>
</evidence>
<name>A0A917VZX1_9NOCA</name>
<organism evidence="3 4">
    <name type="scientific">Nocardia jinanensis</name>
    <dbReference type="NCBI Taxonomy" id="382504"/>
    <lineage>
        <taxon>Bacteria</taxon>
        <taxon>Bacillati</taxon>
        <taxon>Actinomycetota</taxon>
        <taxon>Actinomycetes</taxon>
        <taxon>Mycobacteriales</taxon>
        <taxon>Nocardiaceae</taxon>
        <taxon>Nocardia</taxon>
    </lineage>
</organism>
<feature type="transmembrane region" description="Helical" evidence="2">
    <location>
        <begin position="53"/>
        <end position="73"/>
    </location>
</feature>
<dbReference type="AlphaFoldDB" id="A0A917VZX1"/>
<keyword evidence="4" id="KW-1185">Reference proteome</keyword>
<dbReference type="Proteomes" id="UP000638263">
    <property type="component" value="Unassembled WGS sequence"/>
</dbReference>
<reference evidence="3" key="1">
    <citation type="journal article" date="2014" name="Int. J. Syst. Evol. Microbiol.">
        <title>Complete genome sequence of Corynebacterium casei LMG S-19264T (=DSM 44701T), isolated from a smear-ripened cheese.</title>
        <authorList>
            <consortium name="US DOE Joint Genome Institute (JGI-PGF)"/>
            <person name="Walter F."/>
            <person name="Albersmeier A."/>
            <person name="Kalinowski J."/>
            <person name="Ruckert C."/>
        </authorList>
    </citation>
    <scope>NUCLEOTIDE SEQUENCE</scope>
    <source>
        <strain evidence="3">CGMCC 4.3508</strain>
    </source>
</reference>
<reference evidence="3" key="2">
    <citation type="submission" date="2020-09" db="EMBL/GenBank/DDBJ databases">
        <authorList>
            <person name="Sun Q."/>
            <person name="Zhou Y."/>
        </authorList>
    </citation>
    <scope>NUCLEOTIDE SEQUENCE</scope>
    <source>
        <strain evidence="3">CGMCC 4.3508</strain>
    </source>
</reference>
<sequence>MDHVDRIPDHRLFRLPRGLIRLGMALIVVAGTTAFSFTATLARVAGVPEPLAWLYPVTGGLVIAVIAYSWVALSRSPYKRVAAMAWPYLGLLVVFFGGSVAGNVFVITRPPTPMDTLEIVMIVWLPPLCVLGCLFNHALLATMPARARSSIREDGLRSQAAFIGTIKKPPSTPTPGDQEEEQPWWNRYGSTDDPESVAGAPAPDTGAQPEPGEPGTAPRVQP</sequence>
<dbReference type="RefSeq" id="WP_189094658.1">
    <property type="nucleotide sequence ID" value="NZ_BMMH01000035.1"/>
</dbReference>
<feature type="transmembrane region" description="Helical" evidence="2">
    <location>
        <begin position="119"/>
        <end position="142"/>
    </location>
</feature>
<keyword evidence="2" id="KW-1133">Transmembrane helix</keyword>
<feature type="region of interest" description="Disordered" evidence="1">
    <location>
        <begin position="162"/>
        <end position="222"/>
    </location>
</feature>
<feature type="transmembrane region" description="Helical" evidence="2">
    <location>
        <begin position="20"/>
        <end position="41"/>
    </location>
</feature>
<proteinExistence type="predicted"/>
<keyword evidence="2" id="KW-0812">Transmembrane</keyword>
<evidence type="ECO:0000313" key="3">
    <source>
        <dbReference type="EMBL" id="GGL44352.1"/>
    </source>
</evidence>
<evidence type="ECO:0000256" key="2">
    <source>
        <dbReference type="SAM" id="Phobius"/>
    </source>
</evidence>
<keyword evidence="2" id="KW-0472">Membrane</keyword>
<comment type="caution">
    <text evidence="3">The sequence shown here is derived from an EMBL/GenBank/DDBJ whole genome shotgun (WGS) entry which is preliminary data.</text>
</comment>
<evidence type="ECO:0000313" key="4">
    <source>
        <dbReference type="Proteomes" id="UP000638263"/>
    </source>
</evidence>
<evidence type="ECO:0008006" key="5">
    <source>
        <dbReference type="Google" id="ProtNLM"/>
    </source>
</evidence>
<feature type="transmembrane region" description="Helical" evidence="2">
    <location>
        <begin position="85"/>
        <end position="107"/>
    </location>
</feature>